<dbReference type="InterPro" id="IPR003593">
    <property type="entry name" value="AAA+_ATPase"/>
</dbReference>
<proteinExistence type="inferred from homology"/>
<dbReference type="SUPFAM" id="SSF52540">
    <property type="entry name" value="P-loop containing nucleoside triphosphate hydrolases"/>
    <property type="match status" value="1"/>
</dbReference>
<dbReference type="SMART" id="SM00962">
    <property type="entry name" value="SRP54"/>
    <property type="match status" value="1"/>
</dbReference>
<dbReference type="InterPro" id="IPR047040">
    <property type="entry name" value="FlhF__GTPase_dom"/>
</dbReference>
<accession>A0ABS4IB18</accession>
<comment type="caution">
    <text evidence="16">The sequence shown here is derived from an EMBL/GenBank/DDBJ whole genome shotgun (WGS) entry which is preliminary data.</text>
</comment>
<dbReference type="SMART" id="SM00382">
    <property type="entry name" value="AAA"/>
    <property type="match status" value="1"/>
</dbReference>
<keyword evidence="16" id="KW-0966">Cell projection</keyword>
<dbReference type="PANTHER" id="PTHR43134:SF3">
    <property type="entry name" value="FLAGELLAR BIOSYNTHESIS PROTEIN FLHF"/>
    <property type="match status" value="1"/>
</dbReference>
<keyword evidence="16" id="KW-0969">Cilium</keyword>
<organism evidence="16 17">
    <name type="scientific">Virgibacillus natechei</name>
    <dbReference type="NCBI Taxonomy" id="1216297"/>
    <lineage>
        <taxon>Bacteria</taxon>
        <taxon>Bacillati</taxon>
        <taxon>Bacillota</taxon>
        <taxon>Bacilli</taxon>
        <taxon>Bacillales</taxon>
        <taxon>Bacillaceae</taxon>
        <taxon>Virgibacillus</taxon>
    </lineage>
</organism>
<evidence type="ECO:0000256" key="10">
    <source>
        <dbReference type="ARBA" id="ARBA00023136"/>
    </source>
</evidence>
<evidence type="ECO:0000256" key="2">
    <source>
        <dbReference type="ARBA" id="ARBA00008531"/>
    </source>
</evidence>
<dbReference type="NCBIfam" id="TIGR03499">
    <property type="entry name" value="FlhF"/>
    <property type="match status" value="1"/>
</dbReference>
<keyword evidence="6" id="KW-0547">Nucleotide-binding</keyword>
<dbReference type="InterPro" id="IPR000897">
    <property type="entry name" value="SRP54_GTPase_dom"/>
</dbReference>
<evidence type="ECO:0000313" key="16">
    <source>
        <dbReference type="EMBL" id="MBP1968083.1"/>
    </source>
</evidence>
<comment type="function">
    <text evidence="12">Necessary for flagellar biosynthesis. May be involved in translocation of the flagellum.</text>
</comment>
<evidence type="ECO:0000256" key="13">
    <source>
        <dbReference type="NCBIfam" id="TIGR03499"/>
    </source>
</evidence>
<sequence>MKVKKFVAPTMPEAMKQIRNELGSEAVILNSKEIKKGGFLGLFKKQNIEVIAALDPHPLETKEEAKTKKESKVPVINDPVLQSNSQSDSKEVINEIQNLKKIISHQALSNGSNYSVDYQLVYQHLLEQEVDNKLAEQLINNVVKKSEGLETKPSLNTIKQEIKKEIQNRLRDLSFEGITYDQKIVQFVGPTGVGKTTTLAKIAAHSMLNDNKKVAFITTDTYRIAAIEQLKTYARILDVPVKVAYTIEEYKNAIESFQNYDLILIDTAGRNFRDERYVTELEDTIDLSMDLATYLVLSLTAKPKDLTEIYDQFYHIPIKEVIFTKIDETRQYGTMLNIAINKHVGIAYVTNGQDVPDDLVHLTPEVITDYIVGENNA</sequence>
<evidence type="ECO:0000256" key="1">
    <source>
        <dbReference type="ARBA" id="ARBA00004413"/>
    </source>
</evidence>
<comment type="similarity">
    <text evidence="2">Belongs to the GTP-binding SRP family.</text>
</comment>
<evidence type="ECO:0000256" key="6">
    <source>
        <dbReference type="ARBA" id="ARBA00022741"/>
    </source>
</evidence>
<feature type="domain" description="SRP54-type proteins GTP-binding" evidence="15">
    <location>
        <begin position="182"/>
        <end position="373"/>
    </location>
</feature>
<keyword evidence="10" id="KW-0472">Membrane</keyword>
<evidence type="ECO:0000256" key="11">
    <source>
        <dbReference type="ARBA" id="ARBA00023225"/>
    </source>
</evidence>
<evidence type="ECO:0000256" key="7">
    <source>
        <dbReference type="ARBA" id="ARBA00022795"/>
    </source>
</evidence>
<keyword evidence="7" id="KW-1005">Bacterial flagellum biogenesis</keyword>
<evidence type="ECO:0000256" key="12">
    <source>
        <dbReference type="ARBA" id="ARBA00025337"/>
    </source>
</evidence>
<dbReference type="RefSeq" id="WP_209461324.1">
    <property type="nucleotide sequence ID" value="NZ_CP110224.1"/>
</dbReference>
<keyword evidence="5" id="KW-1003">Cell membrane</keyword>
<evidence type="ECO:0000313" key="17">
    <source>
        <dbReference type="Proteomes" id="UP001519345"/>
    </source>
</evidence>
<evidence type="ECO:0000259" key="14">
    <source>
        <dbReference type="SMART" id="SM00382"/>
    </source>
</evidence>
<evidence type="ECO:0000259" key="15">
    <source>
        <dbReference type="SMART" id="SM00962"/>
    </source>
</evidence>
<dbReference type="PANTHER" id="PTHR43134">
    <property type="entry name" value="SIGNAL RECOGNITION PARTICLE RECEPTOR SUBUNIT ALPHA"/>
    <property type="match status" value="1"/>
</dbReference>
<comment type="subcellular location">
    <subcellularLocation>
        <location evidence="1">Cell membrane</location>
        <topology evidence="1">Peripheral membrane protein</topology>
        <orientation evidence="1">Cytoplasmic side</orientation>
    </subcellularLocation>
</comment>
<keyword evidence="9" id="KW-0342">GTP-binding</keyword>
<keyword evidence="4" id="KW-0813">Transport</keyword>
<keyword evidence="8" id="KW-0653">Protein transport</keyword>
<evidence type="ECO:0000256" key="9">
    <source>
        <dbReference type="ARBA" id="ARBA00023134"/>
    </source>
</evidence>
<evidence type="ECO:0000256" key="5">
    <source>
        <dbReference type="ARBA" id="ARBA00022475"/>
    </source>
</evidence>
<dbReference type="Gene3D" id="1.20.120.1380">
    <property type="entry name" value="Flagellar FlhF biosynthesis protein, N domain"/>
    <property type="match status" value="1"/>
</dbReference>
<evidence type="ECO:0000256" key="3">
    <source>
        <dbReference type="ARBA" id="ARBA00014919"/>
    </source>
</evidence>
<evidence type="ECO:0000256" key="4">
    <source>
        <dbReference type="ARBA" id="ARBA00022448"/>
    </source>
</evidence>
<dbReference type="InterPro" id="IPR027417">
    <property type="entry name" value="P-loop_NTPase"/>
</dbReference>
<feature type="domain" description="AAA+ ATPase" evidence="14">
    <location>
        <begin position="181"/>
        <end position="327"/>
    </location>
</feature>
<dbReference type="CDD" id="cd17873">
    <property type="entry name" value="FlhF"/>
    <property type="match status" value="1"/>
</dbReference>
<dbReference type="Proteomes" id="UP001519345">
    <property type="component" value="Unassembled WGS sequence"/>
</dbReference>
<keyword evidence="16" id="KW-0282">Flagellum</keyword>
<reference evidence="16 17" key="1">
    <citation type="submission" date="2021-03" db="EMBL/GenBank/DDBJ databases">
        <title>Genomic Encyclopedia of Type Strains, Phase IV (KMG-IV): sequencing the most valuable type-strain genomes for metagenomic binning, comparative biology and taxonomic classification.</title>
        <authorList>
            <person name="Goeker M."/>
        </authorList>
    </citation>
    <scope>NUCLEOTIDE SEQUENCE [LARGE SCALE GENOMIC DNA]</scope>
    <source>
        <strain evidence="16 17">DSM 25609</strain>
    </source>
</reference>
<keyword evidence="11" id="KW-1006">Bacterial flagellum protein export</keyword>
<name>A0ABS4IB18_9BACI</name>
<dbReference type="Pfam" id="PF00448">
    <property type="entry name" value="SRP54"/>
    <property type="match status" value="1"/>
</dbReference>
<gene>
    <name evidence="16" type="ORF">J2Z83_000175</name>
</gene>
<dbReference type="InterPro" id="IPR020006">
    <property type="entry name" value="FlhF"/>
</dbReference>
<keyword evidence="17" id="KW-1185">Reference proteome</keyword>
<dbReference type="EMBL" id="JAGGKX010000001">
    <property type="protein sequence ID" value="MBP1968083.1"/>
    <property type="molecule type" value="Genomic_DNA"/>
</dbReference>
<protein>
    <recommendedName>
        <fullName evidence="3 13">Flagellar biosynthesis protein FlhF</fullName>
    </recommendedName>
</protein>
<dbReference type="Gene3D" id="3.40.50.300">
    <property type="entry name" value="P-loop containing nucleotide triphosphate hydrolases"/>
    <property type="match status" value="1"/>
</dbReference>
<evidence type="ECO:0000256" key="8">
    <source>
        <dbReference type="ARBA" id="ARBA00022927"/>
    </source>
</evidence>